<keyword evidence="1" id="KW-0547">Nucleotide-binding</keyword>
<dbReference type="InterPro" id="IPR045735">
    <property type="entry name" value="Spore_III_AA_AAA+_ATPase"/>
</dbReference>
<dbReference type="SMART" id="SM00382">
    <property type="entry name" value="AAA"/>
    <property type="match status" value="1"/>
</dbReference>
<dbReference type="SUPFAM" id="SSF52540">
    <property type="entry name" value="P-loop containing nucleoside triphosphate hydrolases"/>
    <property type="match status" value="1"/>
</dbReference>
<reference evidence="5" key="1">
    <citation type="submission" date="2017-04" db="EMBL/GenBank/DDBJ databases">
        <title>Function of individual gut microbiota members based on whole genome sequencing of pure cultures obtained from chicken caecum.</title>
        <authorList>
            <person name="Medvecky M."/>
            <person name="Cejkova D."/>
            <person name="Polansky O."/>
            <person name="Karasova D."/>
            <person name="Kubasova T."/>
            <person name="Cizek A."/>
            <person name="Rychlik I."/>
        </authorList>
    </citation>
    <scope>NUCLEOTIDE SEQUENCE [LARGE SCALE GENOMIC DNA]</scope>
    <source>
        <strain evidence="5">An180</strain>
    </source>
</reference>
<dbReference type="Proteomes" id="UP000195897">
    <property type="component" value="Unassembled WGS sequence"/>
</dbReference>
<proteinExistence type="predicted"/>
<evidence type="ECO:0000259" key="3">
    <source>
        <dbReference type="SMART" id="SM00382"/>
    </source>
</evidence>
<comment type="caution">
    <text evidence="4">The sequence shown here is derived from an EMBL/GenBank/DDBJ whole genome shotgun (WGS) entry which is preliminary data.</text>
</comment>
<evidence type="ECO:0000256" key="1">
    <source>
        <dbReference type="ARBA" id="ARBA00022741"/>
    </source>
</evidence>
<keyword evidence="2" id="KW-0067">ATP-binding</keyword>
<dbReference type="InterPro" id="IPR003593">
    <property type="entry name" value="AAA+_ATPase"/>
</dbReference>
<dbReference type="PANTHER" id="PTHR20953:SF3">
    <property type="entry name" value="P-LOOP CONTAINING NUCLEOSIDE TRIPHOSPHATE HYDROLASES SUPERFAMILY PROTEIN"/>
    <property type="match status" value="1"/>
</dbReference>
<sequence>MDEKSKGLQAYAQAISCLPPRLTHAALSLPDDIRLHAEELRLRAGRPLYWCAGGVEHEIAGEPIRTEELRDTLARASRWSVHTYEDPIRQGYLPLAGGHRLGVCGTVSMESGRPTGVRTVSSLCLRIARAVPGAAAACLEDIQNGEQVHGTLILSPPGGGKTTFLRDLIRQLSQQGIRVAVADERGELAAMRGGMPQFDLGPSCDVLDGCPKAVGALQLVRTMTPRVLALDEITDPADLDAVRFAANCGVTVLATIHAAGHEELTRKPFFRALCDTGAFTRLVVLTADGDRHDSRIEHLEGGKPPCC</sequence>
<accession>A0A1Y4LAP6</accession>
<dbReference type="EMBL" id="NFKK01000009">
    <property type="protein sequence ID" value="OUP52569.1"/>
    <property type="molecule type" value="Genomic_DNA"/>
</dbReference>
<dbReference type="PANTHER" id="PTHR20953">
    <property type="entry name" value="KINASE-RELATED"/>
    <property type="match status" value="1"/>
</dbReference>
<organism evidence="4 5">
    <name type="scientific">Butyricicoccus pullicaecorum</name>
    <dbReference type="NCBI Taxonomy" id="501571"/>
    <lineage>
        <taxon>Bacteria</taxon>
        <taxon>Bacillati</taxon>
        <taxon>Bacillota</taxon>
        <taxon>Clostridia</taxon>
        <taxon>Eubacteriales</taxon>
        <taxon>Butyricicoccaceae</taxon>
        <taxon>Butyricicoccus</taxon>
    </lineage>
</organism>
<dbReference type="Gene3D" id="3.40.50.300">
    <property type="entry name" value="P-loop containing nucleotide triphosphate hydrolases"/>
    <property type="match status" value="1"/>
</dbReference>
<gene>
    <name evidence="4" type="ORF">B5F17_08785</name>
</gene>
<evidence type="ECO:0000313" key="5">
    <source>
        <dbReference type="Proteomes" id="UP000195897"/>
    </source>
</evidence>
<evidence type="ECO:0000313" key="4">
    <source>
        <dbReference type="EMBL" id="OUP52569.1"/>
    </source>
</evidence>
<dbReference type="InterPro" id="IPR027417">
    <property type="entry name" value="P-loop_NTPase"/>
</dbReference>
<dbReference type="GO" id="GO:0005524">
    <property type="term" value="F:ATP binding"/>
    <property type="evidence" value="ECO:0007669"/>
    <property type="project" value="UniProtKB-KW"/>
</dbReference>
<feature type="domain" description="AAA+ ATPase" evidence="3">
    <location>
        <begin position="147"/>
        <end position="289"/>
    </location>
</feature>
<evidence type="ECO:0000256" key="2">
    <source>
        <dbReference type="ARBA" id="ARBA00022840"/>
    </source>
</evidence>
<dbReference type="Pfam" id="PF19568">
    <property type="entry name" value="Spore_III_AA"/>
    <property type="match status" value="1"/>
</dbReference>
<dbReference type="RefSeq" id="WP_087373095.1">
    <property type="nucleotide sequence ID" value="NZ_NFKK01000009.1"/>
</dbReference>
<name>A0A1Y4LAP6_9FIRM</name>
<protein>
    <recommendedName>
        <fullName evidence="3">AAA+ ATPase domain-containing protein</fullName>
    </recommendedName>
</protein>
<dbReference type="AlphaFoldDB" id="A0A1Y4LAP6"/>